<accession>A0A8T2PSZ4</accession>
<evidence type="ECO:0000313" key="3">
    <source>
        <dbReference type="Proteomes" id="UP000824540"/>
    </source>
</evidence>
<evidence type="ECO:0000313" key="2">
    <source>
        <dbReference type="EMBL" id="KAG9354542.1"/>
    </source>
</evidence>
<reference evidence="2" key="1">
    <citation type="thesis" date="2021" institute="BYU ScholarsArchive" country="Provo, UT, USA">
        <title>Applications of and Algorithms for Genome Assembly and Genomic Analyses with an Emphasis on Marine Teleosts.</title>
        <authorList>
            <person name="Pickett B.D."/>
        </authorList>
    </citation>
    <scope>NUCLEOTIDE SEQUENCE</scope>
    <source>
        <strain evidence="2">HI-2016</strain>
    </source>
</reference>
<sequence>MTDRPPLAEKAMSESYARLRYRDTSLLIWQQQQTDLERAPPTNYLSRSQTTRYSQYGNQAVIVRDKSKIGASPDTGQHKPCHLTPPHSDSTPIRSPPPWLHQHRSEEDPQDQSESLLSELEPLELLLPVSEEELLPLRRDGPPACADPAFSVGRKKTASNMATATQTPAPMLSKHTNFSHQPNVPSPNCPFAPSNLIQNIPAPSPERNCKNS</sequence>
<protein>
    <submittedName>
        <fullName evidence="2">Uncharacterized protein</fullName>
    </submittedName>
</protein>
<organism evidence="2 3">
    <name type="scientific">Albula glossodonta</name>
    <name type="common">roundjaw bonefish</name>
    <dbReference type="NCBI Taxonomy" id="121402"/>
    <lineage>
        <taxon>Eukaryota</taxon>
        <taxon>Metazoa</taxon>
        <taxon>Chordata</taxon>
        <taxon>Craniata</taxon>
        <taxon>Vertebrata</taxon>
        <taxon>Euteleostomi</taxon>
        <taxon>Actinopterygii</taxon>
        <taxon>Neopterygii</taxon>
        <taxon>Teleostei</taxon>
        <taxon>Albuliformes</taxon>
        <taxon>Albulidae</taxon>
        <taxon>Albula</taxon>
    </lineage>
</organism>
<dbReference type="Proteomes" id="UP000824540">
    <property type="component" value="Unassembled WGS sequence"/>
</dbReference>
<proteinExistence type="predicted"/>
<dbReference type="OrthoDB" id="9938256at2759"/>
<gene>
    <name evidence="2" type="ORF">JZ751_001253</name>
</gene>
<comment type="caution">
    <text evidence="2">The sequence shown here is derived from an EMBL/GenBank/DDBJ whole genome shotgun (WGS) entry which is preliminary data.</text>
</comment>
<feature type="region of interest" description="Disordered" evidence="1">
    <location>
        <begin position="69"/>
        <end position="116"/>
    </location>
</feature>
<keyword evidence="3" id="KW-1185">Reference proteome</keyword>
<feature type="region of interest" description="Disordered" evidence="1">
    <location>
        <begin position="155"/>
        <end position="212"/>
    </location>
</feature>
<feature type="compositionally biased region" description="Polar residues" evidence="1">
    <location>
        <begin position="158"/>
        <end position="183"/>
    </location>
</feature>
<name>A0A8T2PSZ4_9TELE</name>
<dbReference type="AlphaFoldDB" id="A0A8T2PSZ4"/>
<evidence type="ECO:0000256" key="1">
    <source>
        <dbReference type="SAM" id="MobiDB-lite"/>
    </source>
</evidence>
<dbReference type="EMBL" id="JAFBMS010000002">
    <property type="protein sequence ID" value="KAG9354542.1"/>
    <property type="molecule type" value="Genomic_DNA"/>
</dbReference>